<proteinExistence type="predicted"/>
<gene>
    <name evidence="2" type="ORF">BCR34DRAFT_667769</name>
</gene>
<feature type="compositionally biased region" description="Low complexity" evidence="1">
    <location>
        <begin position="88"/>
        <end position="99"/>
    </location>
</feature>
<dbReference type="AlphaFoldDB" id="A0A1Y1YW18"/>
<sequence>MCNLLLQVYTCGDEKPICVTPCTFALTVPQDLSCHPALDPRTPKPIRDTMNLWSFDTAPTDPVPPYASQTPTPNAYAHGRGHGHHRTSTMTSTSTIRHSASTASTASVGHRTATAQEAQFCPYLLLRRTPISRYPCLKCYMQPQYSRLRTRWMQEYRGQHPGGRPQDWEIESGVGLVAERAGLVNVMRGLSVSETREGAGSGERRGLGIGMGIKGGDGAMDGDGHRDTGVNGEGKMKWRVVNGGDGDEE</sequence>
<protein>
    <submittedName>
        <fullName evidence="2">Uncharacterized protein</fullName>
    </submittedName>
</protein>
<accession>A0A1Y1YW18</accession>
<comment type="caution">
    <text evidence="2">The sequence shown here is derived from an EMBL/GenBank/DDBJ whole genome shotgun (WGS) entry which is preliminary data.</text>
</comment>
<evidence type="ECO:0000313" key="3">
    <source>
        <dbReference type="Proteomes" id="UP000193144"/>
    </source>
</evidence>
<keyword evidence="3" id="KW-1185">Reference proteome</keyword>
<organism evidence="2 3">
    <name type="scientific">Clohesyomyces aquaticus</name>
    <dbReference type="NCBI Taxonomy" id="1231657"/>
    <lineage>
        <taxon>Eukaryota</taxon>
        <taxon>Fungi</taxon>
        <taxon>Dikarya</taxon>
        <taxon>Ascomycota</taxon>
        <taxon>Pezizomycotina</taxon>
        <taxon>Dothideomycetes</taxon>
        <taxon>Pleosporomycetidae</taxon>
        <taxon>Pleosporales</taxon>
        <taxon>Lindgomycetaceae</taxon>
        <taxon>Clohesyomyces</taxon>
    </lineage>
</organism>
<dbReference type="EMBL" id="MCFA01000162">
    <property type="protein sequence ID" value="ORY02034.1"/>
    <property type="molecule type" value="Genomic_DNA"/>
</dbReference>
<feature type="region of interest" description="Disordered" evidence="1">
    <location>
        <begin position="226"/>
        <end position="249"/>
    </location>
</feature>
<feature type="region of interest" description="Disordered" evidence="1">
    <location>
        <begin position="76"/>
        <end position="110"/>
    </location>
</feature>
<dbReference type="Proteomes" id="UP000193144">
    <property type="component" value="Unassembled WGS sequence"/>
</dbReference>
<reference evidence="2 3" key="1">
    <citation type="submission" date="2016-07" db="EMBL/GenBank/DDBJ databases">
        <title>Pervasive Adenine N6-methylation of Active Genes in Fungi.</title>
        <authorList>
            <consortium name="DOE Joint Genome Institute"/>
            <person name="Mondo S.J."/>
            <person name="Dannebaum R.O."/>
            <person name="Kuo R.C."/>
            <person name="Labutti K."/>
            <person name="Haridas S."/>
            <person name="Kuo A."/>
            <person name="Salamov A."/>
            <person name="Ahrendt S.R."/>
            <person name="Lipzen A."/>
            <person name="Sullivan W."/>
            <person name="Andreopoulos W.B."/>
            <person name="Clum A."/>
            <person name="Lindquist E."/>
            <person name="Daum C."/>
            <person name="Ramamoorthy G.K."/>
            <person name="Gryganskyi A."/>
            <person name="Culley D."/>
            <person name="Magnuson J.K."/>
            <person name="James T.Y."/>
            <person name="O'Malley M.A."/>
            <person name="Stajich J.E."/>
            <person name="Spatafora J.W."/>
            <person name="Visel A."/>
            <person name="Grigoriev I.V."/>
        </authorList>
    </citation>
    <scope>NUCLEOTIDE SEQUENCE [LARGE SCALE GENOMIC DNA]</scope>
    <source>
        <strain evidence="2 3">CBS 115471</strain>
    </source>
</reference>
<feature type="compositionally biased region" description="Polar residues" evidence="1">
    <location>
        <begin position="100"/>
        <end position="110"/>
    </location>
</feature>
<evidence type="ECO:0000256" key="1">
    <source>
        <dbReference type="SAM" id="MobiDB-lite"/>
    </source>
</evidence>
<name>A0A1Y1YW18_9PLEO</name>
<evidence type="ECO:0000313" key="2">
    <source>
        <dbReference type="EMBL" id="ORY02034.1"/>
    </source>
</evidence>
<dbReference type="OrthoDB" id="3793161at2759"/>